<dbReference type="InterPro" id="IPR000914">
    <property type="entry name" value="SBP_5_dom"/>
</dbReference>
<organism evidence="6 7">
    <name type="scientific">Salinithrix halophila</name>
    <dbReference type="NCBI Taxonomy" id="1485204"/>
    <lineage>
        <taxon>Bacteria</taxon>
        <taxon>Bacillati</taxon>
        <taxon>Bacillota</taxon>
        <taxon>Bacilli</taxon>
        <taxon>Bacillales</taxon>
        <taxon>Thermoactinomycetaceae</taxon>
        <taxon>Salinithrix</taxon>
    </lineage>
</organism>
<evidence type="ECO:0000256" key="2">
    <source>
        <dbReference type="ARBA" id="ARBA00005695"/>
    </source>
</evidence>
<name>A0ABV8JG86_9BACL</name>
<evidence type="ECO:0000259" key="5">
    <source>
        <dbReference type="Pfam" id="PF00496"/>
    </source>
</evidence>
<accession>A0ABV8JG86</accession>
<keyword evidence="3" id="KW-0813">Transport</keyword>
<dbReference type="PIRSF" id="PIRSF002741">
    <property type="entry name" value="MppA"/>
    <property type="match status" value="1"/>
</dbReference>
<keyword evidence="4" id="KW-0732">Signal</keyword>
<dbReference type="Pfam" id="PF00496">
    <property type="entry name" value="SBP_bac_5"/>
    <property type="match status" value="1"/>
</dbReference>
<dbReference type="EMBL" id="JBHSAP010000007">
    <property type="protein sequence ID" value="MFC4076238.1"/>
    <property type="molecule type" value="Genomic_DNA"/>
</dbReference>
<proteinExistence type="inferred from homology"/>
<dbReference type="Gene3D" id="3.10.105.10">
    <property type="entry name" value="Dipeptide-binding Protein, Domain 3"/>
    <property type="match status" value="1"/>
</dbReference>
<dbReference type="Proteomes" id="UP001595843">
    <property type="component" value="Unassembled WGS sequence"/>
</dbReference>
<dbReference type="Gene3D" id="3.40.190.10">
    <property type="entry name" value="Periplasmic binding protein-like II"/>
    <property type="match status" value="1"/>
</dbReference>
<evidence type="ECO:0000256" key="4">
    <source>
        <dbReference type="ARBA" id="ARBA00022729"/>
    </source>
</evidence>
<sequence>MRSRWMGVTTVCLVWGMLVSGCGWIEGGLGEKKEAKSAKEDRQELHITIASEPPSLDSAIAVDGSSFNVLNNVMEGLMRLDMANQVQPAISDGMPEISPDKKTITFKIREGAKWSDGVPVKAQDFEYAWKRALNPNFNLESAVMLFDIENAQAYHTGQAPEEAVGVKALDDRTLQVKLRQPSPYFLGQTASAAFLPQRKDIVEKYGKEYGSDKEKMVYNGPFVLAEWNHEQNLRYKKNDQYWDKKSVKLEQVHVKVDTDPVNIMNGYTSGKTDVAPLSKELVDAFKGGSEFLPVERGATFLLVYNTRLEFLKNKKIRQALSLAVDREQLVNEVMKDGSRPAKGMVPDGIDDGNGDPFRKDAGKLVDFDKEKASRLLEEGIDELGYETLPTVELNVNDDDRKKIALFLKNEWKNNLGLNVTINPKPVKQKLAAEQQGYFHLSLVRWIGRYNDPMAFMEIGHSASQVNFGKWHNPAFDRLIEKAKSTSDFKARNEAMVKAEEIVMEDAGVAPLFYESQAYVQKPYVKNLFRHPIGPEYTLKWTYIEGKEQQKKKKK</sequence>
<dbReference type="RefSeq" id="WP_380702903.1">
    <property type="nucleotide sequence ID" value="NZ_JBHSAP010000007.1"/>
</dbReference>
<keyword evidence="7" id="KW-1185">Reference proteome</keyword>
<dbReference type="PANTHER" id="PTHR30290:SF10">
    <property type="entry name" value="PERIPLASMIC OLIGOPEPTIDE-BINDING PROTEIN-RELATED"/>
    <property type="match status" value="1"/>
</dbReference>
<dbReference type="PROSITE" id="PS01040">
    <property type="entry name" value="SBP_BACTERIAL_5"/>
    <property type="match status" value="1"/>
</dbReference>
<gene>
    <name evidence="6" type="ORF">ACFOUO_05370</name>
</gene>
<evidence type="ECO:0000313" key="7">
    <source>
        <dbReference type="Proteomes" id="UP001595843"/>
    </source>
</evidence>
<feature type="domain" description="Solute-binding protein family 5" evidence="5">
    <location>
        <begin position="86"/>
        <end position="461"/>
    </location>
</feature>
<dbReference type="Gene3D" id="3.90.76.10">
    <property type="entry name" value="Dipeptide-binding Protein, Domain 1"/>
    <property type="match status" value="1"/>
</dbReference>
<dbReference type="PANTHER" id="PTHR30290">
    <property type="entry name" value="PERIPLASMIC BINDING COMPONENT OF ABC TRANSPORTER"/>
    <property type="match status" value="1"/>
</dbReference>
<dbReference type="InterPro" id="IPR023765">
    <property type="entry name" value="SBP_5_CS"/>
</dbReference>
<comment type="caution">
    <text evidence="6">The sequence shown here is derived from an EMBL/GenBank/DDBJ whole genome shotgun (WGS) entry which is preliminary data.</text>
</comment>
<dbReference type="InterPro" id="IPR030678">
    <property type="entry name" value="Peptide/Ni-bd"/>
</dbReference>
<comment type="similarity">
    <text evidence="2">Belongs to the bacterial solute-binding protein 5 family.</text>
</comment>
<dbReference type="CDD" id="cd08504">
    <property type="entry name" value="PBP2_OppA"/>
    <property type="match status" value="1"/>
</dbReference>
<evidence type="ECO:0000256" key="3">
    <source>
        <dbReference type="ARBA" id="ARBA00022448"/>
    </source>
</evidence>
<evidence type="ECO:0000313" key="6">
    <source>
        <dbReference type="EMBL" id="MFC4076238.1"/>
    </source>
</evidence>
<dbReference type="SUPFAM" id="SSF53850">
    <property type="entry name" value="Periplasmic binding protein-like II"/>
    <property type="match status" value="1"/>
</dbReference>
<reference evidence="7" key="1">
    <citation type="journal article" date="2019" name="Int. J. Syst. Evol. Microbiol.">
        <title>The Global Catalogue of Microorganisms (GCM) 10K type strain sequencing project: providing services to taxonomists for standard genome sequencing and annotation.</title>
        <authorList>
            <consortium name="The Broad Institute Genomics Platform"/>
            <consortium name="The Broad Institute Genome Sequencing Center for Infectious Disease"/>
            <person name="Wu L."/>
            <person name="Ma J."/>
        </authorList>
    </citation>
    <scope>NUCLEOTIDE SEQUENCE [LARGE SCALE GENOMIC DNA]</scope>
    <source>
        <strain evidence="7">IBRC-M 10813</strain>
    </source>
</reference>
<dbReference type="PROSITE" id="PS51257">
    <property type="entry name" value="PROKAR_LIPOPROTEIN"/>
    <property type="match status" value="1"/>
</dbReference>
<comment type="subcellular location">
    <subcellularLocation>
        <location evidence="1">Cell membrane</location>
        <topology evidence="1">Lipid-anchor</topology>
    </subcellularLocation>
</comment>
<evidence type="ECO:0000256" key="1">
    <source>
        <dbReference type="ARBA" id="ARBA00004193"/>
    </source>
</evidence>
<protein>
    <submittedName>
        <fullName evidence="6">Peptide ABC transporter substrate-binding protein</fullName>
    </submittedName>
</protein>
<dbReference type="InterPro" id="IPR039424">
    <property type="entry name" value="SBP_5"/>
</dbReference>